<organism evidence="10 11">
    <name type="scientific">Thioalkalivibrio paradoxus ARh 1</name>
    <dbReference type="NCBI Taxonomy" id="713585"/>
    <lineage>
        <taxon>Bacteria</taxon>
        <taxon>Pseudomonadati</taxon>
        <taxon>Pseudomonadota</taxon>
        <taxon>Gammaproteobacteria</taxon>
        <taxon>Chromatiales</taxon>
        <taxon>Ectothiorhodospiraceae</taxon>
        <taxon>Thioalkalivibrio</taxon>
    </lineage>
</organism>
<dbReference type="GO" id="GO:0000287">
    <property type="term" value="F:magnesium ion binding"/>
    <property type="evidence" value="ECO:0007669"/>
    <property type="project" value="UniProtKB-UniRule"/>
</dbReference>
<evidence type="ECO:0000256" key="4">
    <source>
        <dbReference type="ARBA" id="ARBA00022723"/>
    </source>
</evidence>
<dbReference type="GO" id="GO:0016787">
    <property type="term" value="F:hydrolase activity"/>
    <property type="evidence" value="ECO:0007669"/>
    <property type="project" value="UniProtKB-KW"/>
</dbReference>
<keyword evidence="3 8" id="KW-0540">Nuclease</keyword>
<comment type="similarity">
    <text evidence="7 8">Belongs to the PINc/VapC protein family.</text>
</comment>
<dbReference type="GO" id="GO:0090729">
    <property type="term" value="F:toxin activity"/>
    <property type="evidence" value="ECO:0007669"/>
    <property type="project" value="UniProtKB-KW"/>
</dbReference>
<evidence type="ECO:0000256" key="1">
    <source>
        <dbReference type="ARBA" id="ARBA00001946"/>
    </source>
</evidence>
<evidence type="ECO:0000256" key="3">
    <source>
        <dbReference type="ARBA" id="ARBA00022722"/>
    </source>
</evidence>
<keyword evidence="2 8" id="KW-1277">Toxin-antitoxin system</keyword>
<dbReference type="PANTHER" id="PTHR33653:SF1">
    <property type="entry name" value="RIBONUCLEASE VAPC2"/>
    <property type="match status" value="1"/>
</dbReference>
<dbReference type="OrthoDB" id="532510at2"/>
<evidence type="ECO:0000313" key="10">
    <source>
        <dbReference type="EMBL" id="AHE97674.1"/>
    </source>
</evidence>
<comment type="cofactor">
    <cofactor evidence="1 8">
        <name>Mg(2+)</name>
        <dbReference type="ChEBI" id="CHEBI:18420"/>
    </cofactor>
</comment>
<dbReference type="AlphaFoldDB" id="W0DGC3"/>
<evidence type="ECO:0000256" key="6">
    <source>
        <dbReference type="ARBA" id="ARBA00022842"/>
    </source>
</evidence>
<gene>
    <name evidence="8" type="primary">vapC</name>
    <name evidence="10" type="ORF">THITH_04670</name>
</gene>
<accession>W0DGC3</accession>
<evidence type="ECO:0000256" key="8">
    <source>
        <dbReference type="HAMAP-Rule" id="MF_00265"/>
    </source>
</evidence>
<dbReference type="InterPro" id="IPR022907">
    <property type="entry name" value="VapC_family"/>
</dbReference>
<keyword evidence="6 8" id="KW-0460">Magnesium</keyword>
<dbReference type="EC" id="3.1.-.-" evidence="8"/>
<name>W0DGC3_9GAMM</name>
<dbReference type="STRING" id="713585.THITH_04670"/>
<evidence type="ECO:0000256" key="7">
    <source>
        <dbReference type="ARBA" id="ARBA00038093"/>
    </source>
</evidence>
<feature type="domain" description="PIN" evidence="9">
    <location>
        <begin position="6"/>
        <end position="113"/>
    </location>
</feature>
<proteinExistence type="inferred from homology"/>
<reference evidence="10 11" key="1">
    <citation type="submission" date="2013-12" db="EMBL/GenBank/DDBJ databases">
        <authorList>
            <consortium name="DOE Joint Genome Institute"/>
            <person name="Muyzer G."/>
            <person name="Huntemann M."/>
            <person name="Han J."/>
            <person name="Chen A."/>
            <person name="Kyrpides N."/>
            <person name="Mavromatis K."/>
            <person name="Markowitz V."/>
            <person name="Palaniappan K."/>
            <person name="Ivanova N."/>
            <person name="Schaumberg A."/>
            <person name="Pati A."/>
            <person name="Liolios K."/>
            <person name="Nordberg H.P."/>
            <person name="Cantor M.N."/>
            <person name="Hua S.X."/>
            <person name="Woyke T."/>
        </authorList>
    </citation>
    <scope>NUCLEOTIDE SEQUENCE [LARGE SCALE GENOMIC DNA]</scope>
    <source>
        <strain evidence="10 11">ARh 1</strain>
    </source>
</reference>
<dbReference type="CDD" id="cd18741">
    <property type="entry name" value="PIN_VapC4-5_FitB-like"/>
    <property type="match status" value="1"/>
</dbReference>
<keyword evidence="5 8" id="KW-0378">Hydrolase</keyword>
<keyword evidence="11" id="KW-1185">Reference proteome</keyword>
<dbReference type="GO" id="GO:0004540">
    <property type="term" value="F:RNA nuclease activity"/>
    <property type="evidence" value="ECO:0007669"/>
    <property type="project" value="InterPro"/>
</dbReference>
<dbReference type="InterPro" id="IPR050556">
    <property type="entry name" value="Type_II_TA_system_RNase"/>
</dbReference>
<sequence length="132" mass="14630">MAARLLLDTDVLIDYLRGVPEAVTYLESRKEVFLISAVTVGELYAGVREGRERKALDAFMGAFEIVVLDASLAERGGLLRRDYGKSHGTGLADALIAASAERQEAVLVTLNRKHFPMLREVLVPYEKRRVPS</sequence>
<dbReference type="KEGG" id="tti:THITH_04670"/>
<dbReference type="HAMAP" id="MF_00265">
    <property type="entry name" value="VapC_Nob1"/>
    <property type="match status" value="1"/>
</dbReference>
<dbReference type="RefSeq" id="WP_006749039.1">
    <property type="nucleotide sequence ID" value="NZ_CP007029.1"/>
</dbReference>
<feature type="binding site" evidence="8">
    <location>
        <position position="93"/>
    </location>
    <ligand>
        <name>Mg(2+)</name>
        <dbReference type="ChEBI" id="CHEBI:18420"/>
    </ligand>
</feature>
<feature type="binding site" evidence="8">
    <location>
        <position position="8"/>
    </location>
    <ligand>
        <name>Mg(2+)</name>
        <dbReference type="ChEBI" id="CHEBI:18420"/>
    </ligand>
</feature>
<comment type="function">
    <text evidence="8">Toxic component of a toxin-antitoxin (TA) system. An RNase.</text>
</comment>
<evidence type="ECO:0000259" key="9">
    <source>
        <dbReference type="Pfam" id="PF01850"/>
    </source>
</evidence>
<dbReference type="Proteomes" id="UP000005289">
    <property type="component" value="Chromosome"/>
</dbReference>
<dbReference type="PANTHER" id="PTHR33653">
    <property type="entry name" value="RIBONUCLEASE VAPC2"/>
    <property type="match status" value="1"/>
</dbReference>
<dbReference type="HOGENOM" id="CLU_118482_0_1_6"/>
<dbReference type="InterPro" id="IPR029060">
    <property type="entry name" value="PIN-like_dom_sf"/>
</dbReference>
<dbReference type="Pfam" id="PF01850">
    <property type="entry name" value="PIN"/>
    <property type="match status" value="1"/>
</dbReference>
<evidence type="ECO:0000313" key="11">
    <source>
        <dbReference type="Proteomes" id="UP000005289"/>
    </source>
</evidence>
<evidence type="ECO:0000256" key="2">
    <source>
        <dbReference type="ARBA" id="ARBA00022649"/>
    </source>
</evidence>
<keyword evidence="4 8" id="KW-0479">Metal-binding</keyword>
<dbReference type="SUPFAM" id="SSF88723">
    <property type="entry name" value="PIN domain-like"/>
    <property type="match status" value="1"/>
</dbReference>
<dbReference type="InterPro" id="IPR002716">
    <property type="entry name" value="PIN_dom"/>
</dbReference>
<evidence type="ECO:0000256" key="5">
    <source>
        <dbReference type="ARBA" id="ARBA00022801"/>
    </source>
</evidence>
<dbReference type="EMBL" id="CP007029">
    <property type="protein sequence ID" value="AHE97674.1"/>
    <property type="molecule type" value="Genomic_DNA"/>
</dbReference>
<keyword evidence="8" id="KW-0800">Toxin</keyword>
<protein>
    <recommendedName>
        <fullName evidence="8">Ribonuclease VapC</fullName>
        <shortName evidence="8">RNase VapC</shortName>
        <ecNumber evidence="8">3.1.-.-</ecNumber>
    </recommendedName>
    <alternativeName>
        <fullName evidence="8">Toxin VapC</fullName>
    </alternativeName>
</protein>
<dbReference type="Gene3D" id="3.40.50.1010">
    <property type="entry name" value="5'-nuclease"/>
    <property type="match status" value="1"/>
</dbReference>